<keyword evidence="8" id="KW-0902">Two-component regulatory system</keyword>
<dbReference type="GO" id="GO:0005524">
    <property type="term" value="F:ATP binding"/>
    <property type="evidence" value="ECO:0007669"/>
    <property type="project" value="UniProtKB-KW"/>
</dbReference>
<evidence type="ECO:0000256" key="6">
    <source>
        <dbReference type="ARBA" id="ARBA00022777"/>
    </source>
</evidence>
<dbReference type="InterPro" id="IPR036890">
    <property type="entry name" value="HATPase_C_sf"/>
</dbReference>
<comment type="catalytic activity">
    <reaction evidence="1">
        <text>ATP + protein L-histidine = ADP + protein N-phospho-L-histidine.</text>
        <dbReference type="EC" id="2.7.13.3"/>
    </reaction>
</comment>
<dbReference type="Pfam" id="PF07730">
    <property type="entry name" value="HisKA_3"/>
    <property type="match status" value="1"/>
</dbReference>
<dbReference type="PANTHER" id="PTHR24421:SF10">
    <property type="entry name" value="NITRATE_NITRITE SENSOR PROTEIN NARQ"/>
    <property type="match status" value="1"/>
</dbReference>
<keyword evidence="5" id="KW-0547">Nucleotide-binding</keyword>
<evidence type="ECO:0000256" key="8">
    <source>
        <dbReference type="ARBA" id="ARBA00023012"/>
    </source>
</evidence>
<evidence type="ECO:0000313" key="11">
    <source>
        <dbReference type="Proteomes" id="UP000008229"/>
    </source>
</evidence>
<dbReference type="CDD" id="cd16917">
    <property type="entry name" value="HATPase_UhpB-NarQ-NarX-like"/>
    <property type="match status" value="1"/>
</dbReference>
<evidence type="ECO:0000256" key="2">
    <source>
        <dbReference type="ARBA" id="ARBA00012438"/>
    </source>
</evidence>
<keyword evidence="11" id="KW-1185">Reference proteome</keyword>
<dbReference type="InterPro" id="IPR050482">
    <property type="entry name" value="Sensor_HK_TwoCompSys"/>
</dbReference>
<dbReference type="STRING" id="469383.Cwoe_2466"/>
<dbReference type="GO" id="GO:0000155">
    <property type="term" value="F:phosphorelay sensor kinase activity"/>
    <property type="evidence" value="ECO:0007669"/>
    <property type="project" value="InterPro"/>
</dbReference>
<evidence type="ECO:0000256" key="3">
    <source>
        <dbReference type="ARBA" id="ARBA00022553"/>
    </source>
</evidence>
<evidence type="ECO:0000313" key="10">
    <source>
        <dbReference type="EMBL" id="ADB50889.1"/>
    </source>
</evidence>
<dbReference type="eggNOG" id="COG4585">
    <property type="taxonomic scope" value="Bacteria"/>
</dbReference>
<dbReference type="PANTHER" id="PTHR24421">
    <property type="entry name" value="NITRATE/NITRITE SENSOR PROTEIN NARX-RELATED"/>
    <property type="match status" value="1"/>
</dbReference>
<keyword evidence="7" id="KW-0067">ATP-binding</keyword>
<keyword evidence="4" id="KW-0808">Transferase</keyword>
<dbReference type="Gene3D" id="1.20.5.1930">
    <property type="match status" value="1"/>
</dbReference>
<evidence type="ECO:0000256" key="7">
    <source>
        <dbReference type="ARBA" id="ARBA00022840"/>
    </source>
</evidence>
<protein>
    <recommendedName>
        <fullName evidence="2">histidine kinase</fullName>
        <ecNumber evidence="2">2.7.13.3</ecNumber>
    </recommendedName>
</protein>
<keyword evidence="3" id="KW-0597">Phosphoprotein</keyword>
<dbReference type="OrthoDB" id="227596at2"/>
<reference evidence="11" key="2">
    <citation type="submission" date="2010-01" db="EMBL/GenBank/DDBJ databases">
        <title>The complete genome of Conexibacter woesei DSM 14684.</title>
        <authorList>
            <consortium name="US DOE Joint Genome Institute (JGI-PGF)"/>
            <person name="Lucas S."/>
            <person name="Copeland A."/>
            <person name="Lapidus A."/>
            <person name="Glavina del Rio T."/>
            <person name="Dalin E."/>
            <person name="Tice H."/>
            <person name="Bruce D."/>
            <person name="Goodwin L."/>
            <person name="Pitluck S."/>
            <person name="Kyrpides N."/>
            <person name="Mavromatis K."/>
            <person name="Ivanova N."/>
            <person name="Mikhailova N."/>
            <person name="Chertkov O."/>
            <person name="Brettin T."/>
            <person name="Detter J.C."/>
            <person name="Han C."/>
            <person name="Larimer F."/>
            <person name="Land M."/>
            <person name="Hauser L."/>
            <person name="Markowitz V."/>
            <person name="Cheng J.-F."/>
            <person name="Hugenholtz P."/>
            <person name="Woyke T."/>
            <person name="Wu D."/>
            <person name="Pukall R."/>
            <person name="Steenblock K."/>
            <person name="Schneider S."/>
            <person name="Klenk H.-P."/>
            <person name="Eisen J.A."/>
        </authorList>
    </citation>
    <scope>NUCLEOTIDE SEQUENCE [LARGE SCALE GENOMIC DNA]</scope>
    <source>
        <strain evidence="11">DSM 14684 / CIP 108061 / JCM 11494 / NBRC 100937 / ID131577</strain>
    </source>
</reference>
<dbReference type="InterPro" id="IPR011712">
    <property type="entry name" value="Sig_transdc_His_kin_sub3_dim/P"/>
</dbReference>
<keyword evidence="6 10" id="KW-0418">Kinase</keyword>
<dbReference type="GO" id="GO:0046983">
    <property type="term" value="F:protein dimerization activity"/>
    <property type="evidence" value="ECO:0007669"/>
    <property type="project" value="InterPro"/>
</dbReference>
<feature type="domain" description="Signal transduction histidine kinase subgroup 3 dimerisation and phosphoacceptor" evidence="9">
    <location>
        <begin position="79"/>
        <end position="137"/>
    </location>
</feature>
<organism evidence="10 11">
    <name type="scientific">Conexibacter woesei (strain DSM 14684 / CCUG 47730 / CIP 108061 / JCM 11494 / NBRC 100937 / ID131577)</name>
    <dbReference type="NCBI Taxonomy" id="469383"/>
    <lineage>
        <taxon>Bacteria</taxon>
        <taxon>Bacillati</taxon>
        <taxon>Actinomycetota</taxon>
        <taxon>Thermoleophilia</taxon>
        <taxon>Solirubrobacterales</taxon>
        <taxon>Conexibacteraceae</taxon>
        <taxon>Conexibacter</taxon>
    </lineage>
</organism>
<evidence type="ECO:0000256" key="5">
    <source>
        <dbReference type="ARBA" id="ARBA00022741"/>
    </source>
</evidence>
<reference evidence="10 11" key="1">
    <citation type="journal article" date="2010" name="Stand. Genomic Sci.">
        <title>Complete genome sequence of Conexibacter woesei type strain (ID131577).</title>
        <authorList>
            <person name="Pukall R."/>
            <person name="Lapidus A."/>
            <person name="Glavina Del Rio T."/>
            <person name="Copeland A."/>
            <person name="Tice H."/>
            <person name="Cheng J.-F."/>
            <person name="Lucas S."/>
            <person name="Chen F."/>
            <person name="Nolan M."/>
            <person name="Bruce D."/>
            <person name="Goodwin L."/>
            <person name="Pitluck S."/>
            <person name="Mavromatis K."/>
            <person name="Ivanova N."/>
            <person name="Ovchinnikova G."/>
            <person name="Pati A."/>
            <person name="Chen A."/>
            <person name="Palaniappan K."/>
            <person name="Land M."/>
            <person name="Hauser L."/>
            <person name="Chang Y.-J."/>
            <person name="Jeffries C.D."/>
            <person name="Chain P."/>
            <person name="Meincke L."/>
            <person name="Sims D."/>
            <person name="Brettin T."/>
            <person name="Detter J.C."/>
            <person name="Rohde M."/>
            <person name="Goeker M."/>
            <person name="Bristow J."/>
            <person name="Eisen J.A."/>
            <person name="Markowitz V."/>
            <person name="Kyrpides N.C."/>
            <person name="Klenk H.-P."/>
            <person name="Hugenholtz P."/>
        </authorList>
    </citation>
    <scope>NUCLEOTIDE SEQUENCE [LARGE SCALE GENOMIC DNA]</scope>
    <source>
        <strain evidence="11">DSM 14684 / CIP 108061 / JCM 11494 / NBRC 100937 / ID131577</strain>
    </source>
</reference>
<dbReference type="AlphaFoldDB" id="D3F7M7"/>
<name>D3F7M7_CONWI</name>
<sequence length="267" mass="26906">MLLTHTEAPGIPSIVREVHAVVAAALTEIGERAATARTLVGIDDETAHAVTSAISRRACSALDDVRRLLDRLPATHPARRALADDIHDTVGHGVSLAGVLAGAARAALATDPPAAVLTLDRIAAVVAETEAELSELIAFGASPPPVDVAALADWAAAGQPVWSWIDDGALATAPPCVASAAHRIVQESLTNARKHAAGAPVVVQVGIEGDALVTVVANGPAGAGRPAGAASGIAGMRRRARAVGGQLVAGPTPAGGFRVHARLPLDR</sequence>
<dbReference type="EC" id="2.7.13.3" evidence="2"/>
<evidence type="ECO:0000256" key="4">
    <source>
        <dbReference type="ARBA" id="ARBA00022679"/>
    </source>
</evidence>
<dbReference type="KEGG" id="cwo:Cwoe_2466"/>
<dbReference type="EMBL" id="CP001854">
    <property type="protein sequence ID" value="ADB50889.1"/>
    <property type="molecule type" value="Genomic_DNA"/>
</dbReference>
<dbReference type="HOGENOM" id="CLU_1040953_0_0_11"/>
<dbReference type="GO" id="GO:0016020">
    <property type="term" value="C:membrane"/>
    <property type="evidence" value="ECO:0007669"/>
    <property type="project" value="InterPro"/>
</dbReference>
<evidence type="ECO:0000256" key="1">
    <source>
        <dbReference type="ARBA" id="ARBA00000085"/>
    </source>
</evidence>
<dbReference type="SUPFAM" id="SSF55874">
    <property type="entry name" value="ATPase domain of HSP90 chaperone/DNA topoisomerase II/histidine kinase"/>
    <property type="match status" value="1"/>
</dbReference>
<evidence type="ECO:0000259" key="9">
    <source>
        <dbReference type="Pfam" id="PF07730"/>
    </source>
</evidence>
<dbReference type="Proteomes" id="UP000008229">
    <property type="component" value="Chromosome"/>
</dbReference>
<gene>
    <name evidence="10" type="ordered locus">Cwoe_2466</name>
</gene>
<dbReference type="RefSeq" id="WP_012933940.1">
    <property type="nucleotide sequence ID" value="NC_013739.1"/>
</dbReference>
<proteinExistence type="predicted"/>
<dbReference type="Gene3D" id="3.30.565.10">
    <property type="entry name" value="Histidine kinase-like ATPase, C-terminal domain"/>
    <property type="match status" value="1"/>
</dbReference>
<accession>D3F7M7</accession>